<dbReference type="Gene3D" id="3.30.460.40">
    <property type="match status" value="1"/>
</dbReference>
<feature type="region of interest" description="Disordered" evidence="1">
    <location>
        <begin position="149"/>
        <end position="173"/>
    </location>
</feature>
<dbReference type="Proteomes" id="UP001074726">
    <property type="component" value="Unassembled WGS sequence"/>
</dbReference>
<accession>A0ABT4CH71</accession>
<dbReference type="RefSeq" id="WP_268113301.1">
    <property type="nucleotide sequence ID" value="NZ_JAPPUX010000005.1"/>
</dbReference>
<sequence>MDDPSLELTPRTAALASAADALESAGLDHWFFGGWAVDLWVGRLTRPHDDIDVLVRRVDEARVHDALTAAGWVHTPHDDDLLGTTYAGDGDDLQLTFVETDGAGRVVVPVPGQPVVLSDGPLAHVRRPLGHLGVRVVALEMLIEGKASARPDDEGGAKDRADLAALREAHGRG</sequence>
<organism evidence="2 3">
    <name type="scientific">Nocardioides pini</name>
    <dbReference type="NCBI Taxonomy" id="2975053"/>
    <lineage>
        <taxon>Bacteria</taxon>
        <taxon>Bacillati</taxon>
        <taxon>Actinomycetota</taxon>
        <taxon>Actinomycetes</taxon>
        <taxon>Propionibacteriales</taxon>
        <taxon>Nocardioidaceae</taxon>
        <taxon>Nocardioides</taxon>
    </lineage>
</organism>
<evidence type="ECO:0008006" key="4">
    <source>
        <dbReference type="Google" id="ProtNLM"/>
    </source>
</evidence>
<keyword evidence="3" id="KW-1185">Reference proteome</keyword>
<evidence type="ECO:0000313" key="3">
    <source>
        <dbReference type="Proteomes" id="UP001074726"/>
    </source>
</evidence>
<evidence type="ECO:0000313" key="2">
    <source>
        <dbReference type="EMBL" id="MCY4728317.1"/>
    </source>
</evidence>
<evidence type="ECO:0000256" key="1">
    <source>
        <dbReference type="SAM" id="MobiDB-lite"/>
    </source>
</evidence>
<dbReference type="InterPro" id="IPR019646">
    <property type="entry name" value="Aminoglyc_AdlTrfase"/>
</dbReference>
<reference evidence="2" key="1">
    <citation type="submission" date="2022-08" db="EMBL/GenBank/DDBJ databases">
        <title>Genome sequencing of Nocardioides sp. STR2.</title>
        <authorList>
            <person name="So Y."/>
        </authorList>
    </citation>
    <scope>NUCLEOTIDE SEQUENCE</scope>
    <source>
        <strain evidence="2">STR2</strain>
    </source>
</reference>
<comment type="caution">
    <text evidence="2">The sequence shown here is derived from an EMBL/GenBank/DDBJ whole genome shotgun (WGS) entry which is preliminary data.</text>
</comment>
<name>A0ABT4CH71_9ACTN</name>
<proteinExistence type="predicted"/>
<dbReference type="Pfam" id="PF10706">
    <property type="entry name" value="Aminoglyc_resit"/>
    <property type="match status" value="1"/>
</dbReference>
<gene>
    <name evidence="2" type="ORF">NYO98_18700</name>
</gene>
<protein>
    <recommendedName>
        <fullName evidence="4">Lincosamide nucleotidyltransferase A/C/D/E</fullName>
    </recommendedName>
</protein>
<dbReference type="EMBL" id="JAPPUX010000005">
    <property type="protein sequence ID" value="MCY4728317.1"/>
    <property type="molecule type" value="Genomic_DNA"/>
</dbReference>